<proteinExistence type="inferred from homology"/>
<evidence type="ECO:0000259" key="2">
    <source>
        <dbReference type="SMART" id="SM00382"/>
    </source>
</evidence>
<dbReference type="InterPro" id="IPR050921">
    <property type="entry name" value="T4SS_GSP_E_ATPase"/>
</dbReference>
<dbReference type="InterPro" id="IPR003593">
    <property type="entry name" value="AAA+_ATPase"/>
</dbReference>
<dbReference type="Gene3D" id="3.30.450.380">
    <property type="match status" value="1"/>
</dbReference>
<sequence length="410" mass="45794">MIQAEQLHARILEELDMTREIEDEELTELIYRVLQEASSEEYLSLSRKTELGKELFNAFRKLDLLQEFLEDEGITEIMINGTRSIFFERDGRIHKSDKRFLSKEKLEDVIQQIVASSNRLVNEASPIVDARLADGSRVNVVLEPVAVNGPIVTIRKFGKDAITMDQLIAWNSISKEISDFLAALVAAGYNIFISGGTGSGKTTFLNALSQYIPKDERIITIEDNAELKLQDIPNLVSLEARNPNVEGTGAVTIRDLIKSALRMRPDRIIVGEVRGAEAIDMLQALNTGHDGSLSTGHANSTADMLARLETMVLMGMNLPLPAIQRQIASGIDIIVHLGRLRDKSRKLLEVSEVLGYENGKICLQSLYKYEEEGEKAGKITGNWRKIHEITNDQKLKMAGYDQEGTCDDHN</sequence>
<dbReference type="RefSeq" id="WP_004607625.1">
    <property type="nucleotide sequence ID" value="NZ_AP024846.1"/>
</dbReference>
<evidence type="ECO:0000313" key="3">
    <source>
        <dbReference type="EMBL" id="MSS40866.1"/>
    </source>
</evidence>
<dbReference type="SMART" id="SM00382">
    <property type="entry name" value="AAA"/>
    <property type="match status" value="1"/>
</dbReference>
<dbReference type="SUPFAM" id="SSF52540">
    <property type="entry name" value="P-loop containing nucleoside triphosphate hydrolases"/>
    <property type="match status" value="1"/>
</dbReference>
<dbReference type="Pfam" id="PF00437">
    <property type="entry name" value="T2SSE"/>
    <property type="match status" value="1"/>
</dbReference>
<dbReference type="GO" id="GO:0016887">
    <property type="term" value="F:ATP hydrolysis activity"/>
    <property type="evidence" value="ECO:0007669"/>
    <property type="project" value="InterPro"/>
</dbReference>
<dbReference type="InterPro" id="IPR001482">
    <property type="entry name" value="T2SS/T4SS_dom"/>
</dbReference>
<feature type="domain" description="AAA+ ATPase" evidence="2">
    <location>
        <begin position="187"/>
        <end position="341"/>
    </location>
</feature>
<dbReference type="Proteomes" id="UP000462363">
    <property type="component" value="Unassembled WGS sequence"/>
</dbReference>
<gene>
    <name evidence="3" type="ORF">FYJ37_11030</name>
</gene>
<dbReference type="AlphaFoldDB" id="A0A844F751"/>
<dbReference type="Gene3D" id="3.40.50.300">
    <property type="entry name" value="P-loop containing nucleotide triphosphate hydrolases"/>
    <property type="match status" value="1"/>
</dbReference>
<dbReference type="CDD" id="cd01130">
    <property type="entry name" value="VirB11-like_ATPase"/>
    <property type="match status" value="1"/>
</dbReference>
<dbReference type="EMBL" id="VUMB01000021">
    <property type="protein sequence ID" value="MSS40866.1"/>
    <property type="molecule type" value="Genomic_DNA"/>
</dbReference>
<evidence type="ECO:0000256" key="1">
    <source>
        <dbReference type="ARBA" id="ARBA00006611"/>
    </source>
</evidence>
<name>A0A844F751_CLOSV</name>
<dbReference type="PANTHER" id="PTHR30486:SF6">
    <property type="entry name" value="TYPE IV PILUS RETRACTATION ATPASE PILT"/>
    <property type="match status" value="1"/>
</dbReference>
<comment type="similarity">
    <text evidence="1">Belongs to the GSP E family.</text>
</comment>
<accession>A0A844F751</accession>
<organism evidence="3 4">
    <name type="scientific">Clostridium scindens (strain JCM 10418 / VPI 12708)</name>
    <dbReference type="NCBI Taxonomy" id="29347"/>
    <lineage>
        <taxon>Bacteria</taxon>
        <taxon>Bacillati</taxon>
        <taxon>Bacillota</taxon>
        <taxon>Clostridia</taxon>
        <taxon>Lachnospirales</taxon>
        <taxon>Lachnospiraceae</taxon>
    </lineage>
</organism>
<comment type="caution">
    <text evidence="3">The sequence shown here is derived from an EMBL/GenBank/DDBJ whole genome shotgun (WGS) entry which is preliminary data.</text>
</comment>
<dbReference type="InterPro" id="IPR027417">
    <property type="entry name" value="P-loop_NTPase"/>
</dbReference>
<reference evidence="3 4" key="1">
    <citation type="submission" date="2019-08" db="EMBL/GenBank/DDBJ databases">
        <title>In-depth cultivation of the pig gut microbiome towards novel bacterial diversity and tailored functional studies.</title>
        <authorList>
            <person name="Wylensek D."/>
            <person name="Hitch T.C.A."/>
            <person name="Clavel T."/>
        </authorList>
    </citation>
    <scope>NUCLEOTIDE SEQUENCE [LARGE SCALE GENOMIC DNA]</scope>
    <source>
        <strain evidence="3 4">BL-389-WT-3D</strain>
    </source>
</reference>
<dbReference type="PANTHER" id="PTHR30486">
    <property type="entry name" value="TWITCHING MOTILITY PROTEIN PILT"/>
    <property type="match status" value="1"/>
</dbReference>
<protein>
    <submittedName>
        <fullName evidence="3">CpaF family protein</fullName>
    </submittedName>
</protein>
<evidence type="ECO:0000313" key="4">
    <source>
        <dbReference type="Proteomes" id="UP000462363"/>
    </source>
</evidence>
<dbReference type="GeneID" id="62695257"/>